<reference evidence="13" key="2">
    <citation type="submission" date="2012-08" db="EMBL/GenBank/DDBJ databases">
        <title>Genome sequence of Kazachstania naganishii.</title>
        <authorList>
            <person name="Gordon J.L."/>
            <person name="Armisen D."/>
            <person name="Proux-Wera E."/>
            <person name="OhEigeartaigh S.S."/>
            <person name="Byrne K.P."/>
            <person name="Wolfe K.H."/>
        </authorList>
    </citation>
    <scope>NUCLEOTIDE SEQUENCE [LARGE SCALE GENOMIC DNA]</scope>
    <source>
        <strain evidence="13">ATCC MYA-139 / BCRC 22969 / CBS 8797 / CCRC 22969 / KCTC 17520 / NBRC 10181 / NCYC 3082</strain>
    </source>
</reference>
<keyword evidence="4" id="KW-0677">Repeat</keyword>
<keyword evidence="5" id="KW-0227">DNA damage</keyword>
<organism evidence="12 13">
    <name type="scientific">Huiozyma naganishii (strain ATCC MYA-139 / BCRC 22969 / CBS 8797 / KCTC 17520 / NBRC 10181 / NCYC 3082 / Yp74L-3)</name>
    <name type="common">Yeast</name>
    <name type="synonym">Kazachstania naganishii</name>
    <dbReference type="NCBI Taxonomy" id="1071383"/>
    <lineage>
        <taxon>Eukaryota</taxon>
        <taxon>Fungi</taxon>
        <taxon>Dikarya</taxon>
        <taxon>Ascomycota</taxon>
        <taxon>Saccharomycotina</taxon>
        <taxon>Saccharomycetes</taxon>
        <taxon>Saccharomycetales</taxon>
        <taxon>Saccharomycetaceae</taxon>
        <taxon>Huiozyma</taxon>
    </lineage>
</organism>
<dbReference type="STRING" id="1071383.J7S874"/>
<dbReference type="InterPro" id="IPR036322">
    <property type="entry name" value="WD40_repeat_dom_sf"/>
</dbReference>
<feature type="repeat" description="WD" evidence="9">
    <location>
        <begin position="188"/>
        <end position="222"/>
    </location>
</feature>
<comment type="subcellular location">
    <subcellularLocation>
        <location evidence="1">Nucleus</location>
    </subcellularLocation>
</comment>
<feature type="repeat" description="WD" evidence="9">
    <location>
        <begin position="30"/>
        <end position="57"/>
    </location>
</feature>
<dbReference type="RefSeq" id="XP_022465634.1">
    <property type="nucleotide sequence ID" value="XM_022609215.1"/>
</dbReference>
<dbReference type="SUPFAM" id="SSF50978">
    <property type="entry name" value="WD40 repeat-like"/>
    <property type="match status" value="1"/>
</dbReference>
<feature type="domain" description="CAF1B/HIR1 beta-propeller" evidence="11">
    <location>
        <begin position="6"/>
        <end position="422"/>
    </location>
</feature>
<dbReference type="InterPro" id="IPR015943">
    <property type="entry name" value="WD40/YVTN_repeat-like_dom_sf"/>
</dbReference>
<dbReference type="HOGENOM" id="CLU_010127_0_0_1"/>
<dbReference type="InterPro" id="IPR045145">
    <property type="entry name" value="PTHR15271"/>
</dbReference>
<keyword evidence="8" id="KW-0539">Nucleus</keyword>
<dbReference type="Proteomes" id="UP000006310">
    <property type="component" value="Chromosome 7"/>
</dbReference>
<gene>
    <name evidence="12" type="primary">KNAG0G03310</name>
    <name evidence="12" type="ordered locus">KNAG_0G03310</name>
</gene>
<evidence type="ECO:0000256" key="4">
    <source>
        <dbReference type="ARBA" id="ARBA00022737"/>
    </source>
</evidence>
<dbReference type="Gene3D" id="2.130.10.10">
    <property type="entry name" value="YVTN repeat-like/Quinoprotein amine dehydrogenase"/>
    <property type="match status" value="2"/>
</dbReference>
<dbReference type="SMART" id="SM00320">
    <property type="entry name" value="WD40"/>
    <property type="match status" value="6"/>
</dbReference>
<protein>
    <recommendedName>
        <fullName evidence="11">CAF1B/HIR1 beta-propeller domain-containing protein</fullName>
    </recommendedName>
</protein>
<evidence type="ECO:0000256" key="2">
    <source>
        <dbReference type="ARBA" id="ARBA00007306"/>
    </source>
</evidence>
<keyword evidence="3 9" id="KW-0853">WD repeat</keyword>
<evidence type="ECO:0000256" key="1">
    <source>
        <dbReference type="ARBA" id="ARBA00004123"/>
    </source>
</evidence>
<dbReference type="OrthoDB" id="71227at2759"/>
<dbReference type="GO" id="GO:0000786">
    <property type="term" value="C:nucleosome"/>
    <property type="evidence" value="ECO:0007669"/>
    <property type="project" value="EnsemblFungi"/>
</dbReference>
<dbReference type="GO" id="GO:0006334">
    <property type="term" value="P:nucleosome assembly"/>
    <property type="evidence" value="ECO:0007669"/>
    <property type="project" value="TreeGrafter"/>
</dbReference>
<dbReference type="OMA" id="QIYWHES"/>
<dbReference type="InterPro" id="IPR001680">
    <property type="entry name" value="WD40_rpt"/>
</dbReference>
<dbReference type="GO" id="GO:0033186">
    <property type="term" value="C:CAF-1 complex"/>
    <property type="evidence" value="ECO:0007669"/>
    <property type="project" value="EnsemblFungi"/>
</dbReference>
<dbReference type="PANTHER" id="PTHR15271:SF4">
    <property type="entry name" value="CHROMATIN ASSEMBLY FACTOR 1 SUBUNIT B"/>
    <property type="match status" value="1"/>
</dbReference>
<keyword evidence="13" id="KW-1185">Reference proteome</keyword>
<dbReference type="GO" id="GO:0006281">
    <property type="term" value="P:DNA repair"/>
    <property type="evidence" value="ECO:0007669"/>
    <property type="project" value="UniProtKB-KW"/>
</dbReference>
<evidence type="ECO:0000313" key="12">
    <source>
        <dbReference type="EMBL" id="CCK71389.1"/>
    </source>
</evidence>
<dbReference type="GO" id="GO:0005634">
    <property type="term" value="C:nucleus"/>
    <property type="evidence" value="ECO:0007669"/>
    <property type="project" value="UniProtKB-SubCell"/>
</dbReference>
<comment type="similarity">
    <text evidence="2">Belongs to the WD repeat HIR1 family.</text>
</comment>
<feature type="region of interest" description="Disordered" evidence="10">
    <location>
        <begin position="113"/>
        <end position="134"/>
    </location>
</feature>
<dbReference type="PANTHER" id="PTHR15271">
    <property type="entry name" value="CHROMATIN ASSEMBLY FACTOR 1 SUBUNIT B"/>
    <property type="match status" value="1"/>
</dbReference>
<dbReference type="Pfam" id="PF24105">
    <property type="entry name" value="Beta-prop_CAF1B_HIR1"/>
    <property type="match status" value="1"/>
</dbReference>
<dbReference type="InterPro" id="IPR055410">
    <property type="entry name" value="Beta-prop_CAF1B_HIR1"/>
</dbReference>
<dbReference type="GO" id="GO:0000775">
    <property type="term" value="C:chromosome, centromeric region"/>
    <property type="evidence" value="ECO:0007669"/>
    <property type="project" value="EnsemblFungi"/>
</dbReference>
<evidence type="ECO:0000256" key="9">
    <source>
        <dbReference type="PROSITE-ProRule" id="PRU00221"/>
    </source>
</evidence>
<dbReference type="GeneID" id="34527112"/>
<proteinExistence type="inferred from homology"/>
<evidence type="ECO:0000256" key="3">
    <source>
        <dbReference type="ARBA" id="ARBA00022574"/>
    </source>
</evidence>
<evidence type="ECO:0000256" key="8">
    <source>
        <dbReference type="ARBA" id="ARBA00023242"/>
    </source>
</evidence>
<evidence type="ECO:0000256" key="10">
    <source>
        <dbReference type="SAM" id="MobiDB-lite"/>
    </source>
</evidence>
<evidence type="ECO:0000256" key="7">
    <source>
        <dbReference type="ARBA" id="ARBA00023204"/>
    </source>
</evidence>
<dbReference type="AlphaFoldDB" id="J7S874"/>
<evidence type="ECO:0000313" key="13">
    <source>
        <dbReference type="Proteomes" id="UP000006310"/>
    </source>
</evidence>
<evidence type="ECO:0000256" key="6">
    <source>
        <dbReference type="ARBA" id="ARBA00022853"/>
    </source>
</evidence>
<sequence length="486" mass="54393">MEASNLQIYWHESQPVYSVCFQPSRAGLRPSGQKLFTAGGDNKVRVWSLNVQKKDHSDNDPRGEVNAIEFISSLQQHEQAVNVLRFNHKGDKLASAGDDGQIIIWEQESPDGARSFQTPLMTRDSDSEVQDGSDPQEKWVICRRLRHSSNSEIYDLCWSPCDQYIVVGCMDNCVRVFNVATEQCILHSKEHNHYVQGVTWDPRNEFILSQSTDRSVNVYKLEFSTSGDELTEMKLANKIVKCELPARSSVDRLTMDFTKSRSGYLFHNETLPSFFRRLTVSPCGTLFCIPAGIFKTQEAAESANNLECHNSVYIYSRAAIKSNSNKPVAVLSFLKKPAIAISFNSNLYTLEGGTNPYIDLPYKLIFAVATTNEVLVYDTVSLKPLAVVGNLHYTPLTDLSWSEDGSLLMISSTDGFCSYIAMGTSLFGSKLTNRTEVLKELYADHLGNDRLTVPSATETVGTPRDDKNSIINILPVKKKIKHNATE</sequence>
<feature type="repeat" description="WD" evidence="9">
    <location>
        <begin position="74"/>
        <end position="115"/>
    </location>
</feature>
<dbReference type="GO" id="GO:0042393">
    <property type="term" value="F:histone binding"/>
    <property type="evidence" value="ECO:0007669"/>
    <property type="project" value="EnsemblFungi"/>
</dbReference>
<keyword evidence="6" id="KW-0156">Chromatin regulator</keyword>
<keyword evidence="7" id="KW-0234">DNA repair</keyword>
<dbReference type="GO" id="GO:0006335">
    <property type="term" value="P:DNA replication-dependent chromatin assembly"/>
    <property type="evidence" value="ECO:0007669"/>
    <property type="project" value="EnsemblFungi"/>
</dbReference>
<dbReference type="GO" id="GO:0005829">
    <property type="term" value="C:cytosol"/>
    <property type="evidence" value="ECO:0007669"/>
    <property type="project" value="EnsemblFungi"/>
</dbReference>
<reference evidence="12 13" key="1">
    <citation type="journal article" date="2011" name="Proc. Natl. Acad. Sci. U.S.A.">
        <title>Evolutionary erosion of yeast sex chromosomes by mating-type switching accidents.</title>
        <authorList>
            <person name="Gordon J.L."/>
            <person name="Armisen D."/>
            <person name="Proux-Wera E."/>
            <person name="Oheigeartaigh S.S."/>
            <person name="Byrne K.P."/>
            <person name="Wolfe K.H."/>
        </authorList>
    </citation>
    <scope>NUCLEOTIDE SEQUENCE [LARGE SCALE GENOMIC DNA]</scope>
    <source>
        <strain evidence="13">ATCC MYA-139 / BCRC 22969 / CBS 8797 / CCRC 22969 / KCTC 17520 / NBRC 10181 / NCYC 3082</strain>
    </source>
</reference>
<evidence type="ECO:0000259" key="11">
    <source>
        <dbReference type="Pfam" id="PF24105"/>
    </source>
</evidence>
<name>J7S874_HUIN7</name>
<dbReference type="eggNOG" id="KOG1009">
    <property type="taxonomic scope" value="Eukaryota"/>
</dbReference>
<accession>J7S874</accession>
<dbReference type="KEGG" id="kng:KNAG_0G03310"/>
<evidence type="ECO:0000256" key="5">
    <source>
        <dbReference type="ARBA" id="ARBA00022763"/>
    </source>
</evidence>
<dbReference type="PROSITE" id="PS50294">
    <property type="entry name" value="WD_REPEATS_REGION"/>
    <property type="match status" value="1"/>
</dbReference>
<dbReference type="EMBL" id="HE978320">
    <property type="protein sequence ID" value="CCK71389.1"/>
    <property type="molecule type" value="Genomic_DNA"/>
</dbReference>
<dbReference type="PROSITE" id="PS50082">
    <property type="entry name" value="WD_REPEATS_2"/>
    <property type="match status" value="3"/>
</dbReference>